<dbReference type="InterPro" id="IPR020449">
    <property type="entry name" value="Tscrpt_reg_AraC-type_HTH"/>
</dbReference>
<dbReference type="InterPro" id="IPR018060">
    <property type="entry name" value="HTH_AraC"/>
</dbReference>
<evidence type="ECO:0000256" key="1">
    <source>
        <dbReference type="ARBA" id="ARBA00023015"/>
    </source>
</evidence>
<dbReference type="SUPFAM" id="SSF46689">
    <property type="entry name" value="Homeodomain-like"/>
    <property type="match status" value="1"/>
</dbReference>
<dbReference type="Proteomes" id="UP001197875">
    <property type="component" value="Unassembled WGS sequence"/>
</dbReference>
<comment type="caution">
    <text evidence="5">The sequence shown here is derived from an EMBL/GenBank/DDBJ whole genome shotgun (WGS) entry which is preliminary data.</text>
</comment>
<accession>A0AAE3DV93</accession>
<dbReference type="Gene3D" id="1.10.10.60">
    <property type="entry name" value="Homeodomain-like"/>
    <property type="match status" value="1"/>
</dbReference>
<keyword evidence="1" id="KW-0805">Transcription regulation</keyword>
<dbReference type="SMART" id="SM00342">
    <property type="entry name" value="HTH_ARAC"/>
    <property type="match status" value="1"/>
</dbReference>
<dbReference type="GO" id="GO:0043565">
    <property type="term" value="F:sequence-specific DNA binding"/>
    <property type="evidence" value="ECO:0007669"/>
    <property type="project" value="InterPro"/>
</dbReference>
<evidence type="ECO:0000313" key="5">
    <source>
        <dbReference type="EMBL" id="MCC2191148.1"/>
    </source>
</evidence>
<name>A0AAE3DV93_9FIRM</name>
<keyword evidence="6" id="KW-1185">Reference proteome</keyword>
<keyword evidence="2" id="KW-0238">DNA-binding</keyword>
<protein>
    <submittedName>
        <fullName evidence="5">Helix-turn-helix domain-containing protein</fullName>
    </submittedName>
</protein>
<evidence type="ECO:0000256" key="3">
    <source>
        <dbReference type="ARBA" id="ARBA00023163"/>
    </source>
</evidence>
<dbReference type="PANTHER" id="PTHR43280">
    <property type="entry name" value="ARAC-FAMILY TRANSCRIPTIONAL REGULATOR"/>
    <property type="match status" value="1"/>
</dbReference>
<dbReference type="PRINTS" id="PR00032">
    <property type="entry name" value="HTHARAC"/>
</dbReference>
<dbReference type="AlphaFoldDB" id="A0AAE3DV93"/>
<proteinExistence type="predicted"/>
<dbReference type="Pfam" id="PF12833">
    <property type="entry name" value="HTH_18"/>
    <property type="match status" value="1"/>
</dbReference>
<organism evidence="5 6">
    <name type="scientific">Fusicatenibacter faecihominis</name>
    <dbReference type="NCBI Taxonomy" id="2881276"/>
    <lineage>
        <taxon>Bacteria</taxon>
        <taxon>Bacillati</taxon>
        <taxon>Bacillota</taxon>
        <taxon>Clostridia</taxon>
        <taxon>Lachnospirales</taxon>
        <taxon>Lachnospiraceae</taxon>
        <taxon>Fusicatenibacter</taxon>
    </lineage>
</organism>
<evidence type="ECO:0000259" key="4">
    <source>
        <dbReference type="PROSITE" id="PS01124"/>
    </source>
</evidence>
<reference evidence="5 6" key="1">
    <citation type="submission" date="2021-10" db="EMBL/GenBank/DDBJ databases">
        <title>Anaerobic single-cell dispensing facilitates the cultivation of human gut bacteria.</title>
        <authorList>
            <person name="Afrizal A."/>
        </authorList>
    </citation>
    <scope>NUCLEOTIDE SEQUENCE [LARGE SCALE GENOMIC DNA]</scope>
    <source>
        <strain evidence="5 6">CLA-AA-H277</strain>
    </source>
</reference>
<evidence type="ECO:0000256" key="2">
    <source>
        <dbReference type="ARBA" id="ARBA00023125"/>
    </source>
</evidence>
<keyword evidence="3" id="KW-0804">Transcription</keyword>
<dbReference type="PROSITE" id="PS01124">
    <property type="entry name" value="HTH_ARAC_FAMILY_2"/>
    <property type="match status" value="1"/>
</dbReference>
<feature type="domain" description="HTH araC/xylS-type" evidence="4">
    <location>
        <begin position="1"/>
        <end position="85"/>
    </location>
</feature>
<dbReference type="GO" id="GO:0003700">
    <property type="term" value="F:DNA-binding transcription factor activity"/>
    <property type="evidence" value="ECO:0007669"/>
    <property type="project" value="InterPro"/>
</dbReference>
<dbReference type="InterPro" id="IPR009057">
    <property type="entry name" value="Homeodomain-like_sf"/>
</dbReference>
<dbReference type="RefSeq" id="WP_227616114.1">
    <property type="nucleotide sequence ID" value="NZ_JAJEPR010000040.1"/>
</dbReference>
<gene>
    <name evidence="5" type="ORF">LKD71_15330</name>
</gene>
<dbReference type="PANTHER" id="PTHR43280:SF28">
    <property type="entry name" value="HTH-TYPE TRANSCRIPTIONAL ACTIVATOR RHAS"/>
    <property type="match status" value="1"/>
</dbReference>
<sequence>MIRILCTIFGISQTYLSKLFRKYSTESFNRHLATLRIEKAKEIMEDNPDLFIKDIAAMVGFSDQFYFSRIFHSITGMSPAEYMKNHKGISCDAKS</sequence>
<dbReference type="EMBL" id="JAJEPR010000040">
    <property type="protein sequence ID" value="MCC2191148.1"/>
    <property type="molecule type" value="Genomic_DNA"/>
</dbReference>
<evidence type="ECO:0000313" key="6">
    <source>
        <dbReference type="Proteomes" id="UP001197875"/>
    </source>
</evidence>